<gene>
    <name evidence="1" type="ORF">NCTC13193_05593</name>
</gene>
<proteinExistence type="predicted"/>
<dbReference type="EMBL" id="LR134492">
    <property type="protein sequence ID" value="VEI76978.1"/>
    <property type="molecule type" value="Genomic_DNA"/>
</dbReference>
<organism evidence="1 2">
    <name type="scientific">Serratia fonticola</name>
    <dbReference type="NCBI Taxonomy" id="47917"/>
    <lineage>
        <taxon>Bacteria</taxon>
        <taxon>Pseudomonadati</taxon>
        <taxon>Pseudomonadota</taxon>
        <taxon>Gammaproteobacteria</taxon>
        <taxon>Enterobacterales</taxon>
        <taxon>Yersiniaceae</taxon>
        <taxon>Serratia</taxon>
    </lineage>
</organism>
<dbReference type="Proteomes" id="UP000270487">
    <property type="component" value="Chromosome"/>
</dbReference>
<evidence type="ECO:0000313" key="1">
    <source>
        <dbReference type="EMBL" id="VEI76978.1"/>
    </source>
</evidence>
<sequence>MYHIIFNKIIMYNPEEGTLYHVNNRRTLRSSTISK</sequence>
<protein>
    <submittedName>
        <fullName evidence="1">Uncharacterized protein</fullName>
    </submittedName>
</protein>
<evidence type="ECO:0000313" key="2">
    <source>
        <dbReference type="Proteomes" id="UP000270487"/>
    </source>
</evidence>
<accession>A0A448TAU6</accession>
<name>A0A448TAU6_SERFO</name>
<dbReference type="AlphaFoldDB" id="A0A448TAU6"/>
<reference evidence="1 2" key="1">
    <citation type="submission" date="2018-12" db="EMBL/GenBank/DDBJ databases">
        <authorList>
            <consortium name="Pathogen Informatics"/>
        </authorList>
    </citation>
    <scope>NUCLEOTIDE SEQUENCE [LARGE SCALE GENOMIC DNA]</scope>
    <source>
        <strain evidence="1 2">NCTC13193</strain>
    </source>
</reference>